<accession>A0AAV2L9I5</accession>
<feature type="region of interest" description="Disordered" evidence="1">
    <location>
        <begin position="60"/>
        <end position="91"/>
    </location>
</feature>
<sequence>MVSLLTAQTGFLSSLYRQGFSPQCTDRGAESKNARVCGDHFVKGRPSNLYDESDIDWAPTRNLGHGKVKQPTAANVGRDERTHSRDEKRKRSECAEALVEFHKLMRFDTSEIHSPDIPEDGETNAALDVCPSVACQTDLTGDDIVSMEEELKKLNCELYELRSKALDSSISALSL</sequence>
<evidence type="ECO:0000313" key="2">
    <source>
        <dbReference type="EMBL" id="CAL1596289.1"/>
    </source>
</evidence>
<dbReference type="AlphaFoldDB" id="A0AAV2L9I5"/>
<dbReference type="EMBL" id="OZ035843">
    <property type="protein sequence ID" value="CAL1596289.1"/>
    <property type="molecule type" value="Genomic_DNA"/>
</dbReference>
<gene>
    <name evidence="2" type="ORF">KC01_LOCUS24989</name>
</gene>
<evidence type="ECO:0000256" key="1">
    <source>
        <dbReference type="SAM" id="MobiDB-lite"/>
    </source>
</evidence>
<name>A0AAV2L9I5_KNICA</name>
<keyword evidence="3" id="KW-1185">Reference proteome</keyword>
<protein>
    <submittedName>
        <fullName evidence="2">Uncharacterized protein</fullName>
    </submittedName>
</protein>
<feature type="compositionally biased region" description="Basic and acidic residues" evidence="1">
    <location>
        <begin position="77"/>
        <end position="91"/>
    </location>
</feature>
<evidence type="ECO:0000313" key="3">
    <source>
        <dbReference type="Proteomes" id="UP001497482"/>
    </source>
</evidence>
<proteinExistence type="predicted"/>
<reference evidence="2 3" key="1">
    <citation type="submission" date="2024-04" db="EMBL/GenBank/DDBJ databases">
        <authorList>
            <person name="Waldvogel A.-M."/>
            <person name="Schoenle A."/>
        </authorList>
    </citation>
    <scope>NUCLEOTIDE SEQUENCE [LARGE SCALE GENOMIC DNA]</scope>
</reference>
<dbReference type="Proteomes" id="UP001497482">
    <property type="component" value="Chromosome 21"/>
</dbReference>
<organism evidence="2 3">
    <name type="scientific">Knipowitschia caucasica</name>
    <name type="common">Caucasian dwarf goby</name>
    <name type="synonym">Pomatoschistus caucasicus</name>
    <dbReference type="NCBI Taxonomy" id="637954"/>
    <lineage>
        <taxon>Eukaryota</taxon>
        <taxon>Metazoa</taxon>
        <taxon>Chordata</taxon>
        <taxon>Craniata</taxon>
        <taxon>Vertebrata</taxon>
        <taxon>Euteleostomi</taxon>
        <taxon>Actinopterygii</taxon>
        <taxon>Neopterygii</taxon>
        <taxon>Teleostei</taxon>
        <taxon>Neoteleostei</taxon>
        <taxon>Acanthomorphata</taxon>
        <taxon>Gobiaria</taxon>
        <taxon>Gobiiformes</taxon>
        <taxon>Gobioidei</taxon>
        <taxon>Gobiidae</taxon>
        <taxon>Gobiinae</taxon>
        <taxon>Knipowitschia</taxon>
    </lineage>
</organism>